<organism evidence="4 5">
    <name type="scientific">Ceratopteris richardii</name>
    <name type="common">Triangle waterfern</name>
    <dbReference type="NCBI Taxonomy" id="49495"/>
    <lineage>
        <taxon>Eukaryota</taxon>
        <taxon>Viridiplantae</taxon>
        <taxon>Streptophyta</taxon>
        <taxon>Embryophyta</taxon>
        <taxon>Tracheophyta</taxon>
        <taxon>Polypodiopsida</taxon>
        <taxon>Polypodiidae</taxon>
        <taxon>Polypodiales</taxon>
        <taxon>Pteridineae</taxon>
        <taxon>Pteridaceae</taxon>
        <taxon>Parkerioideae</taxon>
        <taxon>Ceratopteris</taxon>
    </lineage>
</organism>
<dbReference type="PANTHER" id="PTHR47926">
    <property type="entry name" value="PENTATRICOPEPTIDE REPEAT-CONTAINING PROTEIN"/>
    <property type="match status" value="1"/>
</dbReference>
<reference evidence="4" key="1">
    <citation type="submission" date="2021-08" db="EMBL/GenBank/DDBJ databases">
        <title>WGS assembly of Ceratopteris richardii.</title>
        <authorList>
            <person name="Marchant D.B."/>
            <person name="Chen G."/>
            <person name="Jenkins J."/>
            <person name="Shu S."/>
            <person name="Leebens-Mack J."/>
            <person name="Grimwood J."/>
            <person name="Schmutz J."/>
            <person name="Soltis P."/>
            <person name="Soltis D."/>
            <person name="Chen Z.-H."/>
        </authorList>
    </citation>
    <scope>NUCLEOTIDE SEQUENCE</scope>
    <source>
        <strain evidence="4">Whitten #5841</strain>
        <tissue evidence="4">Leaf</tissue>
    </source>
</reference>
<dbReference type="FunFam" id="1.25.40.10:FF:000285">
    <property type="entry name" value="Pentatricopeptide repeat-containing protein, chloroplastic"/>
    <property type="match status" value="2"/>
</dbReference>
<proteinExistence type="predicted"/>
<dbReference type="NCBIfam" id="TIGR00756">
    <property type="entry name" value="PPR"/>
    <property type="match status" value="5"/>
</dbReference>
<dbReference type="OrthoDB" id="1892555at2759"/>
<dbReference type="PROSITE" id="PS51375">
    <property type="entry name" value="PPR"/>
    <property type="match status" value="6"/>
</dbReference>
<feature type="repeat" description="PPR" evidence="2">
    <location>
        <begin position="429"/>
        <end position="463"/>
    </location>
</feature>
<dbReference type="FunFam" id="1.25.40.10:FF:000158">
    <property type="entry name" value="pentatricopeptide repeat-containing protein At2g33680"/>
    <property type="match status" value="1"/>
</dbReference>
<evidence type="ECO:0000259" key="3">
    <source>
        <dbReference type="Pfam" id="PF14432"/>
    </source>
</evidence>
<feature type="repeat" description="PPR" evidence="2">
    <location>
        <begin position="328"/>
        <end position="362"/>
    </location>
</feature>
<sequence>MLRTNLWSLSDCASCLQDQQKVYENVATPVIVRYPDRVLDLCNAYAYTLPSSASLSNASFFSNIDFEKSKLANSVQWAVSEQNDDFSCSLQNRVPSYKLRVEPDIGNKPEGCAVNVDWLVPCYDGDSFTYTNGSQPEIFHSYIRTKKSEPDLSLLSTHEPSIDQTVSLLQCCRKKKILDHGEQVYARLCFYGLDAIDAVGNNLVPMFVDCGSMSSALRIFHKAIYKSEYSWTALLFGFAKSGSNDHVFDLHTAMKDNNVPPSIHTILALLRACIQLLDVQKGQEVHLTAVIWGLDHDMTVSSSIIDMYAKCGLIQEASYTLSIAPTRNVITWTALISGYADHGLSQEAVLEFTKMQSDGVPPNAVTIACLLKALNDVSAADAVGKLIEKIEGSAFESDPLVGNSLVGMHARFGSIQKAKSIFDQLSSRDVVSWNALISGLLESGAATDAIAQFKEMSKEKVSPDSVTFTCICKACGSLGDVENALCVHLEITKLGLGDDYFVGNSLSYMYANCDLLSEAIEVFKKLAVKDVVSWSTLIAAFAKHGPGSEGLNYFNQMKSEGILPNAFTFCSVLRACISVQALDTGRDIHMEIEQKGFGDIIPICSALVALYSKCGSLIESQYVFDQLHDPDILSWNALVSGYAEHGPCQQALKCFNEMQDKGVQPDIVSFAGVLKALGGLGALESGRGLHSKLSKHSLAVDPCIGNGLINMYARCGSLLEAEDVFNRLPIRDVVVWSSMIQAFGMNHEGGKAVGCFEEMQRQGVKPNCVTFTCLLSACSHSSLAVEGKRYFKAMRQDFGIIPLIEHYNCIIDLLARSGHLFEAERVCELIGLSSEGALSSLLTASCICGETELALRCFQNSVKNNMHDAGLYVLMVDTFTSAGRLTDALQIEDVRRYIGAFKKPAEAFIEIDNEVYGFIVGDKQTKDVKETLRSLRSGMKSKGNMTHLGSALTSSPYEKEASACEHAEKIALAFGLLHTPEGQTLRVTKNLRMCHDCHITSMFISKEKKREIIIQDKCCIHHFKDGLCSCGDMF</sequence>
<protein>
    <recommendedName>
        <fullName evidence="3">DYW domain-containing protein</fullName>
    </recommendedName>
</protein>
<evidence type="ECO:0000256" key="1">
    <source>
        <dbReference type="ARBA" id="ARBA00022737"/>
    </source>
</evidence>
<accession>A0A8T2T650</accession>
<dbReference type="EMBL" id="CM035420">
    <property type="protein sequence ID" value="KAH7405336.1"/>
    <property type="molecule type" value="Genomic_DNA"/>
</dbReference>
<keyword evidence="5" id="KW-1185">Reference proteome</keyword>
<dbReference type="Gene3D" id="1.25.40.10">
    <property type="entry name" value="Tetratricopeptide repeat domain"/>
    <property type="match status" value="5"/>
</dbReference>
<dbReference type="GO" id="GO:0003723">
    <property type="term" value="F:RNA binding"/>
    <property type="evidence" value="ECO:0007669"/>
    <property type="project" value="InterPro"/>
</dbReference>
<dbReference type="Pfam" id="PF01535">
    <property type="entry name" value="PPR"/>
    <property type="match status" value="3"/>
</dbReference>
<dbReference type="GO" id="GO:0009451">
    <property type="term" value="P:RNA modification"/>
    <property type="evidence" value="ECO:0007669"/>
    <property type="project" value="InterPro"/>
</dbReference>
<dbReference type="InterPro" id="IPR002885">
    <property type="entry name" value="PPR_rpt"/>
</dbReference>
<evidence type="ECO:0000313" key="4">
    <source>
        <dbReference type="EMBL" id="KAH7405336.1"/>
    </source>
</evidence>
<keyword evidence="1" id="KW-0677">Repeat</keyword>
<dbReference type="AlphaFoldDB" id="A0A8T2T650"/>
<evidence type="ECO:0000313" key="5">
    <source>
        <dbReference type="Proteomes" id="UP000825935"/>
    </source>
</evidence>
<evidence type="ECO:0000256" key="2">
    <source>
        <dbReference type="PROSITE-ProRule" id="PRU00708"/>
    </source>
</evidence>
<dbReference type="PANTHER" id="PTHR47926:SF533">
    <property type="entry name" value="DYW DOMAIN-CONTAINING PROTEIN"/>
    <property type="match status" value="1"/>
</dbReference>
<feature type="repeat" description="PPR" evidence="2">
    <location>
        <begin position="732"/>
        <end position="766"/>
    </location>
</feature>
<dbReference type="Proteomes" id="UP000825935">
    <property type="component" value="Chromosome 15"/>
</dbReference>
<dbReference type="InterPro" id="IPR032867">
    <property type="entry name" value="DYW_dom"/>
</dbReference>
<dbReference type="InterPro" id="IPR046960">
    <property type="entry name" value="PPR_At4g14850-like_plant"/>
</dbReference>
<feature type="repeat" description="PPR" evidence="2">
    <location>
        <begin position="227"/>
        <end position="261"/>
    </location>
</feature>
<name>A0A8T2T650_CERRI</name>
<dbReference type="InterPro" id="IPR011990">
    <property type="entry name" value="TPR-like_helical_dom_sf"/>
</dbReference>
<comment type="caution">
    <text evidence="4">The sequence shown here is derived from an EMBL/GenBank/DDBJ whole genome shotgun (WGS) entry which is preliminary data.</text>
</comment>
<feature type="domain" description="DYW" evidence="3">
    <location>
        <begin position="958"/>
        <end position="1033"/>
    </location>
</feature>
<feature type="repeat" description="PPR" evidence="2">
    <location>
        <begin position="631"/>
        <end position="665"/>
    </location>
</feature>
<dbReference type="Pfam" id="PF13041">
    <property type="entry name" value="PPR_2"/>
    <property type="match status" value="5"/>
</dbReference>
<dbReference type="GO" id="GO:0048731">
    <property type="term" value="P:system development"/>
    <property type="evidence" value="ECO:0007669"/>
    <property type="project" value="UniProtKB-ARBA"/>
</dbReference>
<gene>
    <name evidence="4" type="ORF">KP509_15G066400</name>
</gene>
<feature type="repeat" description="PPR" evidence="2">
    <location>
        <begin position="530"/>
        <end position="564"/>
    </location>
</feature>
<dbReference type="GO" id="GO:0008270">
    <property type="term" value="F:zinc ion binding"/>
    <property type="evidence" value="ECO:0007669"/>
    <property type="project" value="InterPro"/>
</dbReference>
<dbReference type="Pfam" id="PF14432">
    <property type="entry name" value="DYW_deaminase"/>
    <property type="match status" value="1"/>
</dbReference>